<evidence type="ECO:0000256" key="2">
    <source>
        <dbReference type="ARBA" id="ARBA00022723"/>
    </source>
</evidence>
<name>A0A934VEE6_9BACT</name>
<dbReference type="GO" id="GO:0070204">
    <property type="term" value="F:2-succinyl-5-enolpyruvyl-6-hydroxy-3-cyclohexene-1-carboxylic-acid synthase activity"/>
    <property type="evidence" value="ECO:0007669"/>
    <property type="project" value="InterPro"/>
</dbReference>
<evidence type="ECO:0000313" key="8">
    <source>
        <dbReference type="Proteomes" id="UP000658278"/>
    </source>
</evidence>
<dbReference type="RefSeq" id="WP_200275040.1">
    <property type="nucleotide sequence ID" value="NZ_JAENII010000001.1"/>
</dbReference>
<comment type="caution">
    <text evidence="7">The sequence shown here is derived from an EMBL/GenBank/DDBJ whole genome shotgun (WGS) entry which is preliminary data.</text>
</comment>
<dbReference type="AlphaFoldDB" id="A0A934VEE6"/>
<dbReference type="InterPro" id="IPR012001">
    <property type="entry name" value="Thiamin_PyroP_enz_TPP-bd_dom"/>
</dbReference>
<dbReference type="Pfam" id="PF02776">
    <property type="entry name" value="TPP_enzyme_N"/>
    <property type="match status" value="1"/>
</dbReference>
<keyword evidence="4" id="KW-0786">Thiamine pyrophosphate</keyword>
<dbReference type="EMBL" id="JAENII010000001">
    <property type="protein sequence ID" value="MBK1825440.1"/>
    <property type="molecule type" value="Genomic_DNA"/>
</dbReference>
<dbReference type="PANTHER" id="PTHR42916:SF1">
    <property type="entry name" value="PROTEIN PHYLLO, CHLOROPLASTIC"/>
    <property type="match status" value="1"/>
</dbReference>
<keyword evidence="1" id="KW-0808">Transferase</keyword>
<dbReference type="GO" id="GO:0046872">
    <property type="term" value="F:metal ion binding"/>
    <property type="evidence" value="ECO:0007669"/>
    <property type="project" value="UniProtKB-KW"/>
</dbReference>
<evidence type="ECO:0000313" key="7">
    <source>
        <dbReference type="EMBL" id="MBK1825440.1"/>
    </source>
</evidence>
<dbReference type="Proteomes" id="UP000658278">
    <property type="component" value="Unassembled WGS sequence"/>
</dbReference>
<keyword evidence="8" id="KW-1185">Reference proteome</keyword>
<feature type="domain" description="Thiamine pyrophosphate enzyme N-terminal TPP-binding" evidence="6">
    <location>
        <begin position="7"/>
        <end position="123"/>
    </location>
</feature>
<dbReference type="Gene3D" id="3.40.50.1220">
    <property type="entry name" value="TPP-binding domain"/>
    <property type="match status" value="1"/>
</dbReference>
<dbReference type="SUPFAM" id="SSF52518">
    <property type="entry name" value="Thiamin diphosphate-binding fold (THDP-binding)"/>
    <property type="match status" value="2"/>
</dbReference>
<evidence type="ECO:0000259" key="6">
    <source>
        <dbReference type="Pfam" id="PF02776"/>
    </source>
</evidence>
<protein>
    <recommendedName>
        <fullName evidence="6">Thiamine pyrophosphate enzyme N-terminal TPP-binding domain-containing protein</fullName>
    </recommendedName>
</protein>
<gene>
    <name evidence="7" type="ORF">JIN81_00290</name>
</gene>
<reference evidence="7" key="1">
    <citation type="submission" date="2021-01" db="EMBL/GenBank/DDBJ databases">
        <title>Modified the classification status of verrucomicrobia.</title>
        <authorList>
            <person name="Feng X."/>
        </authorList>
    </citation>
    <scope>NUCLEOTIDE SEQUENCE</scope>
    <source>
        <strain evidence="7">KCTC 22201</strain>
    </source>
</reference>
<sequence length="520" mass="56634">MTAWQAAEDTIRQCLEQGIREFVVCAGARNAVLVEVLVQAESAGHVTLRRHFEERSAGFFALGRTMASGEPCAVVTTSGTAVAELLPAMVEARYQGRPLVALTADRPASFRGSGAPQSMNQVGIFGEHAGSGDLSGWDRRSPWHVNVELEEAFEPGVLELGGAIVSRSEADWPRLAVAGLARWMKDDLYRGLVVMIGGLEPEDREDVFHFLHELGAPVVAEATSGLREALAGLVLPDPDRMLKAMPPGKVLRLGSVPSGRFWRDLEDLPDVEVWNVSRSGFPGLARESFTITGEVGRVVRALGEAEEAGDALDYLPRSSRRFAEIDELLEAYPDSEPGLLRTLSHYAALGSGVFLGNSLPIREWNLFAQRDRPVPEVKANRGMNGIDGQVSTWFGVSAAREDAWCIVGDLTALYDLSAPAMLGQVVTKGRVLVVINNGGGAIFGRVPRLQAMGPRGKELMMNPHAVSLEGWAAMWGMRHVRIATVEDFDLLETDDGMLLVEVVPSASETEHFWRKWDEMS</sequence>
<evidence type="ECO:0000256" key="4">
    <source>
        <dbReference type="ARBA" id="ARBA00023052"/>
    </source>
</evidence>
<dbReference type="InterPro" id="IPR004433">
    <property type="entry name" value="MenaQ_synth_MenD"/>
</dbReference>
<organism evidence="7 8">
    <name type="scientific">Haloferula rosea</name>
    <dbReference type="NCBI Taxonomy" id="490093"/>
    <lineage>
        <taxon>Bacteria</taxon>
        <taxon>Pseudomonadati</taxon>
        <taxon>Verrucomicrobiota</taxon>
        <taxon>Verrucomicrobiia</taxon>
        <taxon>Verrucomicrobiales</taxon>
        <taxon>Verrucomicrobiaceae</taxon>
        <taxon>Haloferula</taxon>
    </lineage>
</organism>
<dbReference type="Gene3D" id="3.40.50.970">
    <property type="match status" value="2"/>
</dbReference>
<evidence type="ECO:0000256" key="3">
    <source>
        <dbReference type="ARBA" id="ARBA00022842"/>
    </source>
</evidence>
<proteinExistence type="predicted"/>
<dbReference type="GO" id="GO:0009234">
    <property type="term" value="P:menaquinone biosynthetic process"/>
    <property type="evidence" value="ECO:0007669"/>
    <property type="project" value="InterPro"/>
</dbReference>
<evidence type="ECO:0000256" key="1">
    <source>
        <dbReference type="ARBA" id="ARBA00022679"/>
    </source>
</evidence>
<dbReference type="PANTHER" id="PTHR42916">
    <property type="entry name" value="2-SUCCINYL-5-ENOLPYRUVYL-6-HYDROXY-3-CYCLOHEXENE-1-CARBOXYLATE SYNTHASE"/>
    <property type="match status" value="1"/>
</dbReference>
<evidence type="ECO:0000256" key="5">
    <source>
        <dbReference type="ARBA" id="ARBA00023211"/>
    </source>
</evidence>
<dbReference type="PIRSF" id="PIRSF004983">
    <property type="entry name" value="MenD"/>
    <property type="match status" value="1"/>
</dbReference>
<keyword evidence="3" id="KW-0460">Magnesium</keyword>
<dbReference type="InterPro" id="IPR029061">
    <property type="entry name" value="THDP-binding"/>
</dbReference>
<dbReference type="GO" id="GO:0030976">
    <property type="term" value="F:thiamine pyrophosphate binding"/>
    <property type="evidence" value="ECO:0007669"/>
    <property type="project" value="InterPro"/>
</dbReference>
<accession>A0A934VEE6</accession>
<keyword evidence="5" id="KW-0464">Manganese</keyword>
<keyword evidence="2" id="KW-0479">Metal-binding</keyword>